<dbReference type="Proteomes" id="UP000281553">
    <property type="component" value="Unassembled WGS sequence"/>
</dbReference>
<dbReference type="UniPathway" id="UPA00164"/>
<keyword evidence="5" id="KW-0808">Transferase</keyword>
<evidence type="ECO:0000256" key="3">
    <source>
        <dbReference type="ARBA" id="ARBA00012415"/>
    </source>
</evidence>
<dbReference type="InterPro" id="IPR016267">
    <property type="entry name" value="UDPGP_trans"/>
</dbReference>
<dbReference type="Pfam" id="PF01704">
    <property type="entry name" value="UDPGP"/>
    <property type="match status" value="1"/>
</dbReference>
<keyword evidence="10" id="KW-1185">Reference proteome</keyword>
<name>A0A3P7LI99_DIBLA</name>
<protein>
    <recommendedName>
        <fullName evidence="4">UTP--glucose-1-phosphate uridylyltransferase</fullName>
        <ecNumber evidence="3">2.7.7.9</ecNumber>
    </recommendedName>
</protein>
<evidence type="ECO:0000256" key="8">
    <source>
        <dbReference type="ARBA" id="ARBA00047432"/>
    </source>
</evidence>
<accession>A0A3P7LI99</accession>
<evidence type="ECO:0000256" key="2">
    <source>
        <dbReference type="ARBA" id="ARBA00011823"/>
    </source>
</evidence>
<dbReference type="OrthoDB" id="932129at2759"/>
<proteinExistence type="inferred from homology"/>
<evidence type="ECO:0000256" key="7">
    <source>
        <dbReference type="ARBA" id="ARBA00023579"/>
    </source>
</evidence>
<organism evidence="9 10">
    <name type="scientific">Dibothriocephalus latus</name>
    <name type="common">Fish tapeworm</name>
    <name type="synonym">Diphyllobothrium latum</name>
    <dbReference type="NCBI Taxonomy" id="60516"/>
    <lineage>
        <taxon>Eukaryota</taxon>
        <taxon>Metazoa</taxon>
        <taxon>Spiralia</taxon>
        <taxon>Lophotrochozoa</taxon>
        <taxon>Platyhelminthes</taxon>
        <taxon>Cestoda</taxon>
        <taxon>Eucestoda</taxon>
        <taxon>Diphyllobothriidea</taxon>
        <taxon>Diphyllobothriidae</taxon>
        <taxon>Dibothriocephalus</taxon>
    </lineage>
</organism>
<keyword evidence="6" id="KW-0548">Nucleotidyltransferase</keyword>
<dbReference type="EC" id="2.7.7.9" evidence="3"/>
<dbReference type="EMBL" id="UYRU01051878">
    <property type="protein sequence ID" value="VDN11627.1"/>
    <property type="molecule type" value="Genomic_DNA"/>
</dbReference>
<evidence type="ECO:0000256" key="5">
    <source>
        <dbReference type="ARBA" id="ARBA00022679"/>
    </source>
</evidence>
<dbReference type="PANTHER" id="PTHR43511">
    <property type="match status" value="1"/>
</dbReference>
<dbReference type="GO" id="GO:0005978">
    <property type="term" value="P:glycogen biosynthetic process"/>
    <property type="evidence" value="ECO:0007669"/>
    <property type="project" value="UniProtKB-UniPathway"/>
</dbReference>
<dbReference type="GO" id="GO:0003983">
    <property type="term" value="F:UTP:glucose-1-phosphate uridylyltransferase activity"/>
    <property type="evidence" value="ECO:0007669"/>
    <property type="project" value="UniProtKB-EC"/>
</dbReference>
<evidence type="ECO:0000256" key="1">
    <source>
        <dbReference type="ARBA" id="ARBA00010401"/>
    </source>
</evidence>
<comment type="catalytic activity">
    <reaction evidence="8">
        <text>alpha-D-glucose 1-phosphate + UTP + H(+) = UDP-alpha-D-glucose + diphosphate</text>
        <dbReference type="Rhea" id="RHEA:19889"/>
        <dbReference type="ChEBI" id="CHEBI:15378"/>
        <dbReference type="ChEBI" id="CHEBI:33019"/>
        <dbReference type="ChEBI" id="CHEBI:46398"/>
        <dbReference type="ChEBI" id="CHEBI:58601"/>
        <dbReference type="ChEBI" id="CHEBI:58885"/>
        <dbReference type="EC" id="2.7.7.9"/>
    </reaction>
    <physiologicalReaction direction="left-to-right" evidence="8">
        <dbReference type="Rhea" id="RHEA:19890"/>
    </physiologicalReaction>
</comment>
<gene>
    <name evidence="9" type="ORF">DILT_LOCUS7458</name>
</gene>
<dbReference type="InterPro" id="IPR002618">
    <property type="entry name" value="UDPGP_fam"/>
</dbReference>
<dbReference type="GO" id="GO:0006011">
    <property type="term" value="P:UDP-alpha-D-glucose metabolic process"/>
    <property type="evidence" value="ECO:0007669"/>
    <property type="project" value="InterPro"/>
</dbReference>
<evidence type="ECO:0000313" key="10">
    <source>
        <dbReference type="Proteomes" id="UP000281553"/>
    </source>
</evidence>
<comment type="similarity">
    <text evidence="1">Belongs to the UDPGP type 1 family.</text>
</comment>
<evidence type="ECO:0000313" key="9">
    <source>
        <dbReference type="EMBL" id="VDN11627.1"/>
    </source>
</evidence>
<dbReference type="SUPFAM" id="SSF53448">
    <property type="entry name" value="Nucleotide-diphospho-sugar transferases"/>
    <property type="match status" value="1"/>
</dbReference>
<comment type="subunit">
    <text evidence="2">Homooctamer.</text>
</comment>
<evidence type="ECO:0000256" key="6">
    <source>
        <dbReference type="ARBA" id="ARBA00022695"/>
    </source>
</evidence>
<dbReference type="AlphaFoldDB" id="A0A3P7LI99"/>
<reference evidence="9 10" key="1">
    <citation type="submission" date="2018-11" db="EMBL/GenBank/DDBJ databases">
        <authorList>
            <consortium name="Pathogen Informatics"/>
        </authorList>
    </citation>
    <scope>NUCLEOTIDE SEQUENCE [LARGE SCALE GENOMIC DNA]</scope>
</reference>
<dbReference type="Gene3D" id="3.90.550.10">
    <property type="entry name" value="Spore Coat Polysaccharide Biosynthesis Protein SpsA, Chain A"/>
    <property type="match status" value="1"/>
</dbReference>
<dbReference type="InterPro" id="IPR029044">
    <property type="entry name" value="Nucleotide-diphossugar_trans"/>
</dbReference>
<sequence length="237" mass="26830">MRPKDPVPKQEKSGVVCRLQCSCGICTYVGEIGRQLKTRMHDHQLAPRRLDPKLEIAAYAAEMGHDFKFDVVEIVDRSDDHTSRKIKEAWMSTDRSFREVKQSDADNGLQEVFMGMRLAVPESERQEALIDEDTFFSLYRSLLDEKRESIDWSLIKQPEESVMSNYEDFPKPKEADMVDALSKLVVIKLNGGLGTSMGCCGPKSLIKVRDDCTFLDLTVQQIEVGKLNSAYNAGVLF</sequence>
<evidence type="ECO:0000256" key="4">
    <source>
        <dbReference type="ARBA" id="ARBA00019048"/>
    </source>
</evidence>
<comment type="function">
    <text evidence="7">UTP--glucose-1-phosphate uridylyltransferase catalyzing the conversion of glucose-1-phosphate into UDP-glucose, a crucial precursor for the production of glycogen.</text>
</comment>